<evidence type="ECO:0000259" key="3">
    <source>
        <dbReference type="Pfam" id="PF20611"/>
    </source>
</evidence>
<evidence type="ECO:0000313" key="4">
    <source>
        <dbReference type="EMBL" id="MBA8924928.1"/>
    </source>
</evidence>
<reference evidence="4 5" key="1">
    <citation type="submission" date="2020-08" db="EMBL/GenBank/DDBJ databases">
        <title>Genomic Encyclopedia of Archaeal and Bacterial Type Strains, Phase II (KMG-II): from individual species to whole genera.</title>
        <authorList>
            <person name="Goeker M."/>
        </authorList>
    </citation>
    <scope>NUCLEOTIDE SEQUENCE [LARGE SCALE GENOMIC DNA]</scope>
    <source>
        <strain evidence="4 5">DSM 43850</strain>
    </source>
</reference>
<evidence type="ECO:0000313" key="5">
    <source>
        <dbReference type="Proteomes" id="UP000517916"/>
    </source>
</evidence>
<evidence type="ECO:0000256" key="1">
    <source>
        <dbReference type="SAM" id="MobiDB-lite"/>
    </source>
</evidence>
<dbReference type="Pfam" id="PF20611">
    <property type="entry name" value="DUF6801"/>
    <property type="match status" value="1"/>
</dbReference>
<feature type="region of interest" description="Disordered" evidence="1">
    <location>
        <begin position="193"/>
        <end position="220"/>
    </location>
</feature>
<name>A0ABR6BDI1_9PSEU</name>
<gene>
    <name evidence="4" type="ORF">BC739_002127</name>
</gene>
<dbReference type="EMBL" id="JACJID010000002">
    <property type="protein sequence ID" value="MBA8924928.1"/>
    <property type="molecule type" value="Genomic_DNA"/>
</dbReference>
<accession>A0ABR6BDI1</accession>
<feature type="signal peptide" evidence="2">
    <location>
        <begin position="1"/>
        <end position="27"/>
    </location>
</feature>
<dbReference type="InterPro" id="IPR046542">
    <property type="entry name" value="DUF6801"/>
</dbReference>
<feature type="compositionally biased region" description="Low complexity" evidence="1">
    <location>
        <begin position="206"/>
        <end position="216"/>
    </location>
</feature>
<dbReference type="RefSeq" id="WP_182837135.1">
    <property type="nucleotide sequence ID" value="NZ_BAAABQ010000010.1"/>
</dbReference>
<feature type="domain" description="DUF6801" evidence="3">
    <location>
        <begin position="35"/>
        <end position="185"/>
    </location>
</feature>
<sequence length="415" mass="41848">MSSRPAAVAAFGLAVLLVGAGSAPGLAGKDSTLHYTCQFPATGAVDLAVTVSAAYPDTGRVGQQVAPAAASVRFAVPAEATAELAKLGAVTVDGGTQLATTVAQQGKSTDSAWTAQFAQPVPIPATGELALTASGTTPPVTPAVDGPLTVAAGTLVLNLSLHKADGSTVLPVPCTPVTGQNTMLATITVGGTETGTPAQPPVVGEQPATPQSTPAAAPLPPNPLHYPLTGSTTIKKLNAVTDLGKGGVDAWYTIGPAPDFDVTLHGKMRLDPVPTSFLNFGFVPATAMMQFVPGMTEMVLHKGKATGTSKTDTRLYEARVNGVGMDLGQTCHNARTISITLESGSNFTVLGGGPVNGVFDLPGFTGCGATEPLDALITGLTTGPGNTANIVLGKPCRPKVPGPDPTCPWQDPDKF</sequence>
<keyword evidence="5" id="KW-1185">Reference proteome</keyword>
<comment type="caution">
    <text evidence="4">The sequence shown here is derived from an EMBL/GenBank/DDBJ whole genome shotgun (WGS) entry which is preliminary data.</text>
</comment>
<organism evidence="4 5">
    <name type="scientific">Kutzneria viridogrisea</name>
    <dbReference type="NCBI Taxonomy" id="47990"/>
    <lineage>
        <taxon>Bacteria</taxon>
        <taxon>Bacillati</taxon>
        <taxon>Actinomycetota</taxon>
        <taxon>Actinomycetes</taxon>
        <taxon>Pseudonocardiales</taxon>
        <taxon>Pseudonocardiaceae</taxon>
        <taxon>Kutzneria</taxon>
    </lineage>
</organism>
<dbReference type="Proteomes" id="UP000517916">
    <property type="component" value="Unassembled WGS sequence"/>
</dbReference>
<protein>
    <recommendedName>
        <fullName evidence="3">DUF6801 domain-containing protein</fullName>
    </recommendedName>
</protein>
<feature type="chain" id="PRO_5046264235" description="DUF6801 domain-containing protein" evidence="2">
    <location>
        <begin position="28"/>
        <end position="415"/>
    </location>
</feature>
<keyword evidence="2" id="KW-0732">Signal</keyword>
<evidence type="ECO:0000256" key="2">
    <source>
        <dbReference type="SAM" id="SignalP"/>
    </source>
</evidence>
<proteinExistence type="predicted"/>